<proteinExistence type="predicted"/>
<accession>A0A554WDI5</accession>
<evidence type="ECO:0008006" key="5">
    <source>
        <dbReference type="Google" id="ProtNLM"/>
    </source>
</evidence>
<dbReference type="OrthoDB" id="625722at2"/>
<organism evidence="3 4">
    <name type="scientific">Tepidimonas alkaliphilus</name>
    <dbReference type="NCBI Taxonomy" id="2588942"/>
    <lineage>
        <taxon>Bacteria</taxon>
        <taxon>Pseudomonadati</taxon>
        <taxon>Pseudomonadota</taxon>
        <taxon>Betaproteobacteria</taxon>
        <taxon>Burkholderiales</taxon>
        <taxon>Tepidimonas</taxon>
    </lineage>
</organism>
<comment type="caution">
    <text evidence="3">The sequence shown here is derived from an EMBL/GenBank/DDBJ whole genome shotgun (WGS) entry which is preliminary data.</text>
</comment>
<dbReference type="Proteomes" id="UP000315736">
    <property type="component" value="Unassembled WGS sequence"/>
</dbReference>
<protein>
    <recommendedName>
        <fullName evidence="5">Protein ImuB</fullName>
    </recommendedName>
</protein>
<keyword evidence="1" id="KW-0227">DNA damage</keyword>
<feature type="region of interest" description="Disordered" evidence="2">
    <location>
        <begin position="372"/>
        <end position="392"/>
    </location>
</feature>
<dbReference type="RefSeq" id="WP_143889315.1">
    <property type="nucleotide sequence ID" value="NZ_VJNB01000001.1"/>
</dbReference>
<name>A0A554WDI5_9BURK</name>
<dbReference type="InterPro" id="IPR043502">
    <property type="entry name" value="DNA/RNA_pol_sf"/>
</dbReference>
<dbReference type="EMBL" id="VJNB01000001">
    <property type="protein sequence ID" value="TSE21635.1"/>
    <property type="molecule type" value="Genomic_DNA"/>
</dbReference>
<dbReference type="PANTHER" id="PTHR35369">
    <property type="entry name" value="BLR3025 PROTEIN-RELATED"/>
    <property type="match status" value="1"/>
</dbReference>
<dbReference type="InterPro" id="IPR050356">
    <property type="entry name" value="SulA_CellDiv_inhibitor"/>
</dbReference>
<keyword evidence="4" id="KW-1185">Reference proteome</keyword>
<evidence type="ECO:0000256" key="2">
    <source>
        <dbReference type="SAM" id="MobiDB-lite"/>
    </source>
</evidence>
<reference evidence="3 4" key="1">
    <citation type="submission" date="2019-07" db="EMBL/GenBank/DDBJ databases">
        <title>Tepidimonas alkaliphilus YIM 72238 draft genome.</title>
        <authorList>
            <person name="Da Costa M.S."/>
            <person name="Froufe H.J.C."/>
            <person name="Egas C."/>
            <person name="Albuquerque L."/>
        </authorList>
    </citation>
    <scope>NUCLEOTIDE SEQUENCE [LARGE SCALE GENOMIC DNA]</scope>
    <source>
        <strain evidence="3 4">YIM 72238</strain>
    </source>
</reference>
<evidence type="ECO:0000313" key="3">
    <source>
        <dbReference type="EMBL" id="TSE21635.1"/>
    </source>
</evidence>
<gene>
    <name evidence="3" type="ORF">Talka_00311</name>
</gene>
<dbReference type="PANTHER" id="PTHR35369:SF2">
    <property type="entry name" value="BLR3025 PROTEIN"/>
    <property type="match status" value="1"/>
</dbReference>
<dbReference type="AlphaFoldDB" id="A0A554WDI5"/>
<dbReference type="GO" id="GO:0006281">
    <property type="term" value="P:DNA repair"/>
    <property type="evidence" value="ECO:0007669"/>
    <property type="project" value="TreeGrafter"/>
</dbReference>
<dbReference type="SUPFAM" id="SSF56672">
    <property type="entry name" value="DNA/RNA polymerases"/>
    <property type="match status" value="1"/>
</dbReference>
<evidence type="ECO:0000313" key="4">
    <source>
        <dbReference type="Proteomes" id="UP000315736"/>
    </source>
</evidence>
<evidence type="ECO:0000256" key="1">
    <source>
        <dbReference type="ARBA" id="ARBA00022763"/>
    </source>
</evidence>
<sequence length="425" mass="45438">MNADPSDAPAPLWAACLPSRPDAAPVAAALATLAPAVAPLHDGWVADLTRTQRLFGGRVALLRRLQAALAPLGWARLGVAPTAPAALALARMAPAGGGLRHALPPRWPQALLALPPQALPEAAAHAPTLQALGLRTLGALHAVGDRLAARTDPALPRALRQCLGEEPLALEPWRAPPEWHGEQALPGPTAEAAALAFAAQRLLQPLQAWLRARQLGVLRWALGWPGQPQALVFTHREPVQDAARLLRLLRERLQRLTLAQPVETLVLRTLQLAPWRPRSAALLPGAAGDDGGASWAAVLERLSARLGPQRVCRADLRATWQPGEAGGWRPLSDDGAAEPTLAALPPDAAWQPPWWLPQDCVLAGDARGRPVRDGQPLRRLHGPLRRQGDGAAPPVQACLALDAHGQPWWIERQGRAPWRLRGVYG</sequence>